<name>A0A4R0R8V7_9APHY</name>
<keyword evidence="1" id="KW-0732">Signal</keyword>
<feature type="signal peptide" evidence="1">
    <location>
        <begin position="1"/>
        <end position="22"/>
    </location>
</feature>
<accession>A0A4R0R8V7</accession>
<comment type="caution">
    <text evidence="2">The sequence shown here is derived from an EMBL/GenBank/DDBJ whole genome shotgun (WGS) entry which is preliminary data.</text>
</comment>
<evidence type="ECO:0000313" key="2">
    <source>
        <dbReference type="EMBL" id="TCD60108.1"/>
    </source>
</evidence>
<organism evidence="2 3">
    <name type="scientific">Steccherinum ochraceum</name>
    <dbReference type="NCBI Taxonomy" id="92696"/>
    <lineage>
        <taxon>Eukaryota</taxon>
        <taxon>Fungi</taxon>
        <taxon>Dikarya</taxon>
        <taxon>Basidiomycota</taxon>
        <taxon>Agaricomycotina</taxon>
        <taxon>Agaricomycetes</taxon>
        <taxon>Polyporales</taxon>
        <taxon>Steccherinaceae</taxon>
        <taxon>Steccherinum</taxon>
    </lineage>
</organism>
<proteinExistence type="predicted"/>
<dbReference type="EMBL" id="RWJN01000658">
    <property type="protein sequence ID" value="TCD60108.1"/>
    <property type="molecule type" value="Genomic_DNA"/>
</dbReference>
<dbReference type="Proteomes" id="UP000292702">
    <property type="component" value="Unassembled WGS sequence"/>
</dbReference>
<sequence length="61" mass="6438">SARHGRGSHSCAATLLVFVCHSHPRAECGIASYCSGQVPRPGALPQYGFEKDREGAEDPGL</sequence>
<protein>
    <submittedName>
        <fullName evidence="2">Uncharacterized protein</fullName>
    </submittedName>
</protein>
<feature type="non-terminal residue" evidence="2">
    <location>
        <position position="1"/>
    </location>
</feature>
<dbReference type="AlphaFoldDB" id="A0A4R0R8V7"/>
<evidence type="ECO:0000313" key="3">
    <source>
        <dbReference type="Proteomes" id="UP000292702"/>
    </source>
</evidence>
<keyword evidence="3" id="KW-1185">Reference proteome</keyword>
<feature type="non-terminal residue" evidence="2">
    <location>
        <position position="61"/>
    </location>
</feature>
<reference evidence="2 3" key="1">
    <citation type="submission" date="2018-11" db="EMBL/GenBank/DDBJ databases">
        <title>Genome assembly of Steccherinum ochraceum LE-BIN_3174, the white-rot fungus of the Steccherinaceae family (The Residual Polyporoid clade, Polyporales, Basidiomycota).</title>
        <authorList>
            <person name="Fedorova T.V."/>
            <person name="Glazunova O.A."/>
            <person name="Landesman E.O."/>
            <person name="Moiseenko K.V."/>
            <person name="Psurtseva N.V."/>
            <person name="Savinova O.S."/>
            <person name="Shakhova N.V."/>
            <person name="Tyazhelova T.V."/>
            <person name="Vasina D.V."/>
        </authorList>
    </citation>
    <scope>NUCLEOTIDE SEQUENCE [LARGE SCALE GENOMIC DNA]</scope>
    <source>
        <strain evidence="2 3">LE-BIN_3174</strain>
    </source>
</reference>
<feature type="chain" id="PRO_5020703241" evidence="1">
    <location>
        <begin position="23"/>
        <end position="61"/>
    </location>
</feature>
<evidence type="ECO:0000256" key="1">
    <source>
        <dbReference type="SAM" id="SignalP"/>
    </source>
</evidence>
<gene>
    <name evidence="2" type="ORF">EIP91_010715</name>
</gene>